<gene>
    <name evidence="3" type="ORF">QYE76_014920</name>
</gene>
<evidence type="ECO:0000259" key="2">
    <source>
        <dbReference type="PROSITE" id="PS50181"/>
    </source>
</evidence>
<protein>
    <recommendedName>
        <fullName evidence="2">F-box domain-containing protein</fullName>
    </recommendedName>
</protein>
<dbReference type="Gene3D" id="1.20.1280.50">
    <property type="match status" value="1"/>
</dbReference>
<reference evidence="3" key="1">
    <citation type="submission" date="2023-07" db="EMBL/GenBank/DDBJ databases">
        <title>A chromosome-level genome assembly of Lolium multiflorum.</title>
        <authorList>
            <person name="Chen Y."/>
            <person name="Copetti D."/>
            <person name="Kolliker R."/>
            <person name="Studer B."/>
        </authorList>
    </citation>
    <scope>NUCLEOTIDE SEQUENCE</scope>
    <source>
        <strain evidence="3">02402/16</strain>
        <tissue evidence="3">Leaf</tissue>
    </source>
</reference>
<dbReference type="InterPro" id="IPR036047">
    <property type="entry name" value="F-box-like_dom_sf"/>
</dbReference>
<sequence>MDLRSARRLRRSSPPPHGSSSQLTDRISALPDEMLLLILAHLCCVRTAVQSSLLSRRWRDLWTGLTDLTFRGLKARRIQALFGRFDSPPQVSTLDIDISSGHNTADANSLLGAAAQLSPRQLFLTFRYSNDYVGYVGYRDYNYIDLPCFHGTSSIEIDSRHFDVRPLPTGEFTALESLSVAGEIVNLGSFLNRCPRLRVLSLSYRTDRHTPITLAPVIEFPMLEKLSLSGMIANLDILLNQCPRLRVLNVSLRKMELSSIKEALTILEKAGQRGLMLPILGIEIPWRDEDITPRRFAYLLRILARISPRELVFTDSLVGCHSEHDKKIKVNVPSSGFSRLETLSLSRLCRIADIGTSVARCPCLRVLKAATTSGKIIVHSSSLQKLYLNTDCDIEFHNINIVTPVLKELHMALRAGGDIGLSISAPVLENVSWRQSYTGPDLVFGFWRLGSLRIQTIQSNDVKRKGMPSLMQLLPPFHVLFLHLSAHVTLASGWHAP</sequence>
<organism evidence="3 4">
    <name type="scientific">Lolium multiflorum</name>
    <name type="common">Italian ryegrass</name>
    <name type="synonym">Lolium perenne subsp. multiflorum</name>
    <dbReference type="NCBI Taxonomy" id="4521"/>
    <lineage>
        <taxon>Eukaryota</taxon>
        <taxon>Viridiplantae</taxon>
        <taxon>Streptophyta</taxon>
        <taxon>Embryophyta</taxon>
        <taxon>Tracheophyta</taxon>
        <taxon>Spermatophyta</taxon>
        <taxon>Magnoliopsida</taxon>
        <taxon>Liliopsida</taxon>
        <taxon>Poales</taxon>
        <taxon>Poaceae</taxon>
        <taxon>BOP clade</taxon>
        <taxon>Pooideae</taxon>
        <taxon>Poodae</taxon>
        <taxon>Poeae</taxon>
        <taxon>Poeae Chloroplast Group 2 (Poeae type)</taxon>
        <taxon>Loliodinae</taxon>
        <taxon>Loliinae</taxon>
        <taxon>Lolium</taxon>
    </lineage>
</organism>
<dbReference type="Gene3D" id="3.80.10.10">
    <property type="entry name" value="Ribonuclease Inhibitor"/>
    <property type="match status" value="1"/>
</dbReference>
<feature type="domain" description="F-box" evidence="2">
    <location>
        <begin position="24"/>
        <end position="73"/>
    </location>
</feature>
<feature type="compositionally biased region" description="Basic residues" evidence="1">
    <location>
        <begin position="1"/>
        <end position="11"/>
    </location>
</feature>
<dbReference type="PANTHER" id="PTHR34709">
    <property type="entry name" value="OS10G0396666 PROTEIN"/>
    <property type="match status" value="1"/>
</dbReference>
<evidence type="ECO:0000313" key="4">
    <source>
        <dbReference type="Proteomes" id="UP001231189"/>
    </source>
</evidence>
<dbReference type="Pfam" id="PF00646">
    <property type="entry name" value="F-box"/>
    <property type="match status" value="1"/>
</dbReference>
<dbReference type="EMBL" id="JAUUTY010000001">
    <property type="protein sequence ID" value="KAK1698223.1"/>
    <property type="molecule type" value="Genomic_DNA"/>
</dbReference>
<comment type="caution">
    <text evidence="3">The sequence shown here is derived from an EMBL/GenBank/DDBJ whole genome shotgun (WGS) entry which is preliminary data.</text>
</comment>
<dbReference type="PROSITE" id="PS50181">
    <property type="entry name" value="FBOX"/>
    <property type="match status" value="1"/>
</dbReference>
<keyword evidence="4" id="KW-1185">Reference proteome</keyword>
<dbReference type="SUPFAM" id="SSF81383">
    <property type="entry name" value="F-box domain"/>
    <property type="match status" value="1"/>
</dbReference>
<dbReference type="PANTHER" id="PTHR34709:SF25">
    <property type="entry name" value="OS06G0688400 PROTEIN"/>
    <property type="match status" value="1"/>
</dbReference>
<evidence type="ECO:0000313" key="3">
    <source>
        <dbReference type="EMBL" id="KAK1698223.1"/>
    </source>
</evidence>
<dbReference type="InterPro" id="IPR032675">
    <property type="entry name" value="LRR_dom_sf"/>
</dbReference>
<dbReference type="Proteomes" id="UP001231189">
    <property type="component" value="Unassembled WGS sequence"/>
</dbReference>
<name>A0AAD8X5X9_LOLMU</name>
<accession>A0AAD8X5X9</accession>
<dbReference type="InterPro" id="IPR001810">
    <property type="entry name" value="F-box_dom"/>
</dbReference>
<dbReference type="SUPFAM" id="SSF52047">
    <property type="entry name" value="RNI-like"/>
    <property type="match status" value="1"/>
</dbReference>
<dbReference type="AlphaFoldDB" id="A0AAD8X5X9"/>
<dbReference type="InterPro" id="IPR055312">
    <property type="entry name" value="FBL15-like"/>
</dbReference>
<feature type="region of interest" description="Disordered" evidence="1">
    <location>
        <begin position="1"/>
        <end position="24"/>
    </location>
</feature>
<proteinExistence type="predicted"/>
<evidence type="ECO:0000256" key="1">
    <source>
        <dbReference type="SAM" id="MobiDB-lite"/>
    </source>
</evidence>